<keyword evidence="2" id="KW-1185">Reference proteome</keyword>
<comment type="caution">
    <text evidence="1">The sequence shown here is derived from an EMBL/GenBank/DDBJ whole genome shotgun (WGS) entry which is preliminary data.</text>
</comment>
<accession>A0ABN1NM85</accession>
<sequence length="101" mass="10746">MGFGHHRCSRSPVRSPCLVCQDKARFFRGDVPADEVRVGRPGRRLVTLALRPADQSSAISFATVFTDPAGPGVSAGDRVFGHLMCGAPAGFEPAHTAPETR</sequence>
<name>A0ABN1NM85_9ACTN</name>
<evidence type="ECO:0000313" key="1">
    <source>
        <dbReference type="EMBL" id="GAA0911905.1"/>
    </source>
</evidence>
<evidence type="ECO:0000313" key="2">
    <source>
        <dbReference type="Proteomes" id="UP001501005"/>
    </source>
</evidence>
<evidence type="ECO:0008006" key="3">
    <source>
        <dbReference type="Google" id="ProtNLM"/>
    </source>
</evidence>
<dbReference type="EMBL" id="BAAAHG010000015">
    <property type="protein sequence ID" value="GAA0911905.1"/>
    <property type="molecule type" value="Genomic_DNA"/>
</dbReference>
<gene>
    <name evidence="1" type="ORF">GCM10009549_23530</name>
</gene>
<organism evidence="1 2">
    <name type="scientific">Streptomyces thermoalcalitolerans</name>
    <dbReference type="NCBI Taxonomy" id="65605"/>
    <lineage>
        <taxon>Bacteria</taxon>
        <taxon>Bacillati</taxon>
        <taxon>Actinomycetota</taxon>
        <taxon>Actinomycetes</taxon>
        <taxon>Kitasatosporales</taxon>
        <taxon>Streptomycetaceae</taxon>
        <taxon>Streptomyces</taxon>
    </lineage>
</organism>
<reference evidence="1 2" key="1">
    <citation type="journal article" date="2019" name="Int. J. Syst. Evol. Microbiol.">
        <title>The Global Catalogue of Microorganisms (GCM) 10K type strain sequencing project: providing services to taxonomists for standard genome sequencing and annotation.</title>
        <authorList>
            <consortium name="The Broad Institute Genomics Platform"/>
            <consortium name="The Broad Institute Genome Sequencing Center for Infectious Disease"/>
            <person name="Wu L."/>
            <person name="Ma J."/>
        </authorList>
    </citation>
    <scope>NUCLEOTIDE SEQUENCE [LARGE SCALE GENOMIC DNA]</scope>
    <source>
        <strain evidence="1 2">JCM 10673</strain>
    </source>
</reference>
<dbReference type="Proteomes" id="UP001501005">
    <property type="component" value="Unassembled WGS sequence"/>
</dbReference>
<proteinExistence type="predicted"/>
<protein>
    <recommendedName>
        <fullName evidence="3">DUF35 domain-containing protein</fullName>
    </recommendedName>
</protein>